<dbReference type="AlphaFoldDB" id="A0A5C3NL14"/>
<reference evidence="2 3" key="1">
    <citation type="journal article" date="2019" name="Nat. Ecol. Evol.">
        <title>Megaphylogeny resolves global patterns of mushroom evolution.</title>
        <authorList>
            <person name="Varga T."/>
            <person name="Krizsan K."/>
            <person name="Foldi C."/>
            <person name="Dima B."/>
            <person name="Sanchez-Garcia M."/>
            <person name="Sanchez-Ramirez S."/>
            <person name="Szollosi G.J."/>
            <person name="Szarkandi J.G."/>
            <person name="Papp V."/>
            <person name="Albert L."/>
            <person name="Andreopoulos W."/>
            <person name="Angelini C."/>
            <person name="Antonin V."/>
            <person name="Barry K.W."/>
            <person name="Bougher N.L."/>
            <person name="Buchanan P."/>
            <person name="Buyck B."/>
            <person name="Bense V."/>
            <person name="Catcheside P."/>
            <person name="Chovatia M."/>
            <person name="Cooper J."/>
            <person name="Damon W."/>
            <person name="Desjardin D."/>
            <person name="Finy P."/>
            <person name="Geml J."/>
            <person name="Haridas S."/>
            <person name="Hughes K."/>
            <person name="Justo A."/>
            <person name="Karasinski D."/>
            <person name="Kautmanova I."/>
            <person name="Kiss B."/>
            <person name="Kocsube S."/>
            <person name="Kotiranta H."/>
            <person name="LaButti K.M."/>
            <person name="Lechner B.E."/>
            <person name="Liimatainen K."/>
            <person name="Lipzen A."/>
            <person name="Lukacs Z."/>
            <person name="Mihaltcheva S."/>
            <person name="Morgado L.N."/>
            <person name="Niskanen T."/>
            <person name="Noordeloos M.E."/>
            <person name="Ohm R.A."/>
            <person name="Ortiz-Santana B."/>
            <person name="Ovrebo C."/>
            <person name="Racz N."/>
            <person name="Riley R."/>
            <person name="Savchenko A."/>
            <person name="Shiryaev A."/>
            <person name="Soop K."/>
            <person name="Spirin V."/>
            <person name="Szebenyi C."/>
            <person name="Tomsovsky M."/>
            <person name="Tulloss R.E."/>
            <person name="Uehling J."/>
            <person name="Grigoriev I.V."/>
            <person name="Vagvolgyi C."/>
            <person name="Papp T."/>
            <person name="Martin F.M."/>
            <person name="Miettinen O."/>
            <person name="Hibbett D.S."/>
            <person name="Nagy L.G."/>
        </authorList>
    </citation>
    <scope>NUCLEOTIDE SEQUENCE [LARGE SCALE GENOMIC DNA]</scope>
    <source>
        <strain evidence="2 3">OMC1185</strain>
    </source>
</reference>
<evidence type="ECO:0000313" key="2">
    <source>
        <dbReference type="EMBL" id="TFK57156.1"/>
    </source>
</evidence>
<evidence type="ECO:0000313" key="3">
    <source>
        <dbReference type="Proteomes" id="UP000305948"/>
    </source>
</evidence>
<name>A0A5C3NL14_9AGAM</name>
<dbReference type="Proteomes" id="UP000305948">
    <property type="component" value="Unassembled WGS sequence"/>
</dbReference>
<feature type="compositionally biased region" description="Basic and acidic residues" evidence="1">
    <location>
        <begin position="12"/>
        <end position="22"/>
    </location>
</feature>
<proteinExistence type="predicted"/>
<feature type="compositionally biased region" description="Basic and acidic residues" evidence="1">
    <location>
        <begin position="30"/>
        <end position="52"/>
    </location>
</feature>
<keyword evidence="3" id="KW-1185">Reference proteome</keyword>
<gene>
    <name evidence="2" type="ORF">OE88DRAFT_1650767</name>
</gene>
<sequence>MPSVSGGSAKIGEAKAAEETKKPGNAVKRSNTDDAEHAESKPPPKKQKVAEP</sequence>
<feature type="region of interest" description="Disordered" evidence="1">
    <location>
        <begin position="1"/>
        <end position="52"/>
    </location>
</feature>
<dbReference type="EMBL" id="ML213503">
    <property type="protein sequence ID" value="TFK57156.1"/>
    <property type="molecule type" value="Genomic_DNA"/>
</dbReference>
<organism evidence="2 3">
    <name type="scientific">Heliocybe sulcata</name>
    <dbReference type="NCBI Taxonomy" id="5364"/>
    <lineage>
        <taxon>Eukaryota</taxon>
        <taxon>Fungi</taxon>
        <taxon>Dikarya</taxon>
        <taxon>Basidiomycota</taxon>
        <taxon>Agaricomycotina</taxon>
        <taxon>Agaricomycetes</taxon>
        <taxon>Gloeophyllales</taxon>
        <taxon>Gloeophyllaceae</taxon>
        <taxon>Heliocybe</taxon>
    </lineage>
</organism>
<protein>
    <submittedName>
        <fullName evidence="2">Uncharacterized protein</fullName>
    </submittedName>
</protein>
<accession>A0A5C3NL14</accession>
<evidence type="ECO:0000256" key="1">
    <source>
        <dbReference type="SAM" id="MobiDB-lite"/>
    </source>
</evidence>